<accession>A0ABX0ZLI3</accession>
<proteinExistence type="predicted"/>
<gene>
    <name evidence="2" type="ORF">HCN08_09260</name>
</gene>
<name>A0ABX0ZLI3_9ACTN</name>
<keyword evidence="3" id="KW-1185">Reference proteome</keyword>
<keyword evidence="1" id="KW-0732">Signal</keyword>
<feature type="chain" id="PRO_5046364339" evidence="1">
    <location>
        <begin position="22"/>
        <end position="93"/>
    </location>
</feature>
<comment type="caution">
    <text evidence="2">The sequence shown here is derived from an EMBL/GenBank/DDBJ whole genome shotgun (WGS) entry which is preliminary data.</text>
</comment>
<reference evidence="2 3" key="1">
    <citation type="submission" date="2020-03" db="EMBL/GenBank/DDBJ databases">
        <title>WGS of actinomycetes isolated from Thailand.</title>
        <authorList>
            <person name="Thawai C."/>
        </authorList>
    </citation>
    <scope>NUCLEOTIDE SEQUENCE [LARGE SCALE GENOMIC DNA]</scope>
    <source>
        <strain evidence="2 3">PRB2-1</strain>
    </source>
</reference>
<dbReference type="RefSeq" id="WP_167982450.1">
    <property type="nucleotide sequence ID" value="NZ_JAATEJ010000005.1"/>
</dbReference>
<evidence type="ECO:0000256" key="1">
    <source>
        <dbReference type="SAM" id="SignalP"/>
    </source>
</evidence>
<dbReference type="EMBL" id="JAATEJ010000005">
    <property type="protein sequence ID" value="NJP43586.1"/>
    <property type="molecule type" value="Genomic_DNA"/>
</dbReference>
<organism evidence="2 3">
    <name type="scientific">Actinacidiphila epipremni</name>
    <dbReference type="NCBI Taxonomy" id="2053013"/>
    <lineage>
        <taxon>Bacteria</taxon>
        <taxon>Bacillati</taxon>
        <taxon>Actinomycetota</taxon>
        <taxon>Actinomycetes</taxon>
        <taxon>Kitasatosporales</taxon>
        <taxon>Streptomycetaceae</taxon>
        <taxon>Actinacidiphila</taxon>
    </lineage>
</organism>
<protein>
    <submittedName>
        <fullName evidence="2">Uncharacterized protein</fullName>
    </submittedName>
</protein>
<sequence>MRRLSTATALTLALTAAPVAAGGLAATAGAATVAPPAATARPATGAWVNTGETYPLDWICVYVGNQKVTSGQAVNFSCLAGPAGSFALWILTP</sequence>
<evidence type="ECO:0000313" key="3">
    <source>
        <dbReference type="Proteomes" id="UP000734511"/>
    </source>
</evidence>
<dbReference type="Proteomes" id="UP000734511">
    <property type="component" value="Unassembled WGS sequence"/>
</dbReference>
<evidence type="ECO:0000313" key="2">
    <source>
        <dbReference type="EMBL" id="NJP43586.1"/>
    </source>
</evidence>
<feature type="signal peptide" evidence="1">
    <location>
        <begin position="1"/>
        <end position="21"/>
    </location>
</feature>